<dbReference type="PROSITE" id="PS00331">
    <property type="entry name" value="MALIC_ENZYMES"/>
    <property type="match status" value="1"/>
</dbReference>
<dbReference type="GO" id="GO:0006108">
    <property type="term" value="P:malate metabolic process"/>
    <property type="evidence" value="ECO:0007669"/>
    <property type="project" value="TreeGrafter"/>
</dbReference>
<dbReference type="InterPro" id="IPR036291">
    <property type="entry name" value="NAD(P)-bd_dom_sf"/>
</dbReference>
<dbReference type="InterPro" id="IPR037062">
    <property type="entry name" value="Malic_N_dom_sf"/>
</dbReference>
<reference evidence="8" key="1">
    <citation type="submission" date="2021-01" db="EMBL/GenBank/DDBJ databases">
        <authorList>
            <person name="Kaushik A."/>
        </authorList>
    </citation>
    <scope>NUCLEOTIDE SEQUENCE</scope>
    <source>
        <strain evidence="8">AG5</strain>
    </source>
</reference>
<dbReference type="InterPro" id="IPR012301">
    <property type="entry name" value="Malic_N_dom"/>
</dbReference>
<dbReference type="InterPro" id="IPR015884">
    <property type="entry name" value="Malic_enzyme_CS"/>
</dbReference>
<evidence type="ECO:0000256" key="2">
    <source>
        <dbReference type="ARBA" id="ARBA00008785"/>
    </source>
</evidence>
<dbReference type="InterPro" id="IPR001891">
    <property type="entry name" value="Malic_OxRdtase"/>
</dbReference>
<gene>
    <name evidence="8" type="ORF">RDB_LOCUS24216</name>
</gene>
<dbReference type="Gene3D" id="3.40.50.10380">
    <property type="entry name" value="Malic enzyme, N-terminal domain"/>
    <property type="match status" value="1"/>
</dbReference>
<evidence type="ECO:0000259" key="6">
    <source>
        <dbReference type="SMART" id="SM00919"/>
    </source>
</evidence>
<sequence>MCFLSTRMMLRRIVSRGVSFRAQVQQLASTSTRSVTIASATSATKNLVPLKTSLRADALLNTPRLNKVCWRLRCAALGLRFGMTLARVLHSRGKNVRFLVLKGSSHMTSTILKSKLNGHGTNSKNSLQIFCTKHAFLASLRDQNQVLFYRLMQDHLSELLSILYTPTAGEAIQHFSHLFRRPIGCFLSYPNADGMRAQLEAHVESLNHDPDVSDPHEGSIDLVVVTDSEAILGIGDQGVGGITIATSKAALYTLGAGLNPNRILPVVLDVGTDNHLLFSDPLYMGWKHTRVRGEQYNRFVDKFIKHVSSLFPDALIHFEDFGNKNAQRLLDKYQSHVPVFNDDIQGTGAVALAAVMSALRITGEKLSDSRIVVYGAGSAGMGIMNQIRQGMILVDGLTREEANKRFWCLDADGLLLKSSPSLRPGQEEYARDPSEVQGWKRETPEQEALRLIDVVREVKPTILIGTSTHARGFTEEVVREMAKGCERPVILPLSNPTSLAEIDPADAMAWTNYKALCATGSPFPLVQMPDGTTHKISEANNAICYPALGLGTVISRSRTLSPGMIMAGVQALAGLAPNDNRSLLPGLADVRSVSVHIAAAVVRRAIEEGHARIQLEGDNADVEEYIKMRMWDATYRPLELV</sequence>
<dbReference type="SMART" id="SM01274">
    <property type="entry name" value="malic"/>
    <property type="match status" value="1"/>
</dbReference>
<comment type="caution">
    <text evidence="8">The sequence shown here is derived from an EMBL/GenBank/DDBJ whole genome shotgun (WGS) entry which is preliminary data.</text>
</comment>
<dbReference type="GO" id="GO:0005739">
    <property type="term" value="C:mitochondrion"/>
    <property type="evidence" value="ECO:0007669"/>
    <property type="project" value="TreeGrafter"/>
</dbReference>
<evidence type="ECO:0000256" key="5">
    <source>
        <dbReference type="RuleBase" id="RU003426"/>
    </source>
</evidence>
<comment type="cofactor">
    <cofactor evidence="1">
        <name>Mn(2+)</name>
        <dbReference type="ChEBI" id="CHEBI:29035"/>
    </cofactor>
</comment>
<evidence type="ECO:0000256" key="1">
    <source>
        <dbReference type="ARBA" id="ARBA00001936"/>
    </source>
</evidence>
<proteinExistence type="inferred from homology"/>
<comment type="similarity">
    <text evidence="2 5">Belongs to the malic enzymes family.</text>
</comment>
<keyword evidence="4" id="KW-0520">NAD</keyword>
<dbReference type="AlphaFoldDB" id="A0A8H3DUI2"/>
<organism evidence="8 9">
    <name type="scientific">Rhizoctonia solani</name>
    <dbReference type="NCBI Taxonomy" id="456999"/>
    <lineage>
        <taxon>Eukaryota</taxon>
        <taxon>Fungi</taxon>
        <taxon>Dikarya</taxon>
        <taxon>Basidiomycota</taxon>
        <taxon>Agaricomycotina</taxon>
        <taxon>Agaricomycetes</taxon>
        <taxon>Cantharellales</taxon>
        <taxon>Ceratobasidiaceae</taxon>
        <taxon>Rhizoctonia</taxon>
    </lineage>
</organism>
<evidence type="ECO:0000313" key="9">
    <source>
        <dbReference type="Proteomes" id="UP000663827"/>
    </source>
</evidence>
<dbReference type="PANTHER" id="PTHR23406:SF34">
    <property type="entry name" value="NAD-DEPENDENT MALIC ENZYME, MITOCHONDRIAL"/>
    <property type="match status" value="1"/>
</dbReference>
<dbReference type="GO" id="GO:0051287">
    <property type="term" value="F:NAD binding"/>
    <property type="evidence" value="ECO:0007669"/>
    <property type="project" value="InterPro"/>
</dbReference>
<dbReference type="Proteomes" id="UP000663827">
    <property type="component" value="Unassembled WGS sequence"/>
</dbReference>
<dbReference type="SUPFAM" id="SSF51735">
    <property type="entry name" value="NAD(P)-binding Rossmann-fold domains"/>
    <property type="match status" value="1"/>
</dbReference>
<dbReference type="PRINTS" id="PR00072">
    <property type="entry name" value="MALOXRDTASE"/>
</dbReference>
<dbReference type="GO" id="GO:0046872">
    <property type="term" value="F:metal ion binding"/>
    <property type="evidence" value="ECO:0007669"/>
    <property type="project" value="UniProtKB-KW"/>
</dbReference>
<dbReference type="Pfam" id="PF03949">
    <property type="entry name" value="Malic_M"/>
    <property type="match status" value="1"/>
</dbReference>
<dbReference type="Pfam" id="PF00390">
    <property type="entry name" value="malic"/>
    <property type="match status" value="1"/>
</dbReference>
<evidence type="ECO:0000259" key="7">
    <source>
        <dbReference type="SMART" id="SM01274"/>
    </source>
</evidence>
<keyword evidence="5" id="KW-0560">Oxidoreductase</keyword>
<dbReference type="NCBIfam" id="NF010052">
    <property type="entry name" value="PRK13529.1"/>
    <property type="match status" value="1"/>
</dbReference>
<evidence type="ECO:0000313" key="8">
    <source>
        <dbReference type="EMBL" id="CAE7081670.1"/>
    </source>
</evidence>
<accession>A0A8H3DUI2</accession>
<protein>
    <recommendedName>
        <fullName evidence="5">Malic enzyme</fullName>
    </recommendedName>
</protein>
<dbReference type="SMART" id="SM00919">
    <property type="entry name" value="Malic_M"/>
    <property type="match status" value="1"/>
</dbReference>
<keyword evidence="3 5" id="KW-0479">Metal-binding</keyword>
<dbReference type="InterPro" id="IPR046346">
    <property type="entry name" value="Aminoacid_DH-like_N_sf"/>
</dbReference>
<dbReference type="Gene3D" id="3.40.50.720">
    <property type="entry name" value="NAD(P)-binding Rossmann-like Domain"/>
    <property type="match status" value="1"/>
</dbReference>
<dbReference type="CDD" id="cd05312">
    <property type="entry name" value="NAD_bind_1_malic_enz"/>
    <property type="match status" value="1"/>
</dbReference>
<feature type="domain" description="Malic enzyme NAD-binding" evidence="6">
    <location>
        <begin position="344"/>
        <end position="606"/>
    </location>
</feature>
<dbReference type="InterPro" id="IPR012302">
    <property type="entry name" value="Malic_NAD-bd"/>
</dbReference>
<name>A0A8H3DUI2_9AGAM</name>
<evidence type="ECO:0000256" key="4">
    <source>
        <dbReference type="ARBA" id="ARBA00023027"/>
    </source>
</evidence>
<dbReference type="GO" id="GO:0005829">
    <property type="term" value="C:cytosol"/>
    <property type="evidence" value="ECO:0007669"/>
    <property type="project" value="TreeGrafter"/>
</dbReference>
<dbReference type="SUPFAM" id="SSF53223">
    <property type="entry name" value="Aminoacid dehydrogenase-like, N-terminal domain"/>
    <property type="match status" value="1"/>
</dbReference>
<evidence type="ECO:0000256" key="3">
    <source>
        <dbReference type="ARBA" id="ARBA00022723"/>
    </source>
</evidence>
<dbReference type="EMBL" id="CAJNJQ010000490">
    <property type="protein sequence ID" value="CAE7081670.1"/>
    <property type="molecule type" value="Genomic_DNA"/>
</dbReference>
<dbReference type="GO" id="GO:0004471">
    <property type="term" value="F:malate dehydrogenase (decarboxylating) (NAD+) activity"/>
    <property type="evidence" value="ECO:0007669"/>
    <property type="project" value="TreeGrafter"/>
</dbReference>
<feature type="domain" description="Malic enzyme N-terminal" evidence="7">
    <location>
        <begin position="141"/>
        <end position="334"/>
    </location>
</feature>
<dbReference type="PANTHER" id="PTHR23406">
    <property type="entry name" value="MALIC ENZYME-RELATED"/>
    <property type="match status" value="1"/>
</dbReference>